<dbReference type="EMBL" id="BAABFA010000004">
    <property type="protein sequence ID" value="GAA4460844.1"/>
    <property type="molecule type" value="Genomic_DNA"/>
</dbReference>
<organism evidence="2 3">
    <name type="scientific">Nemorincola caseinilytica</name>
    <dbReference type="NCBI Taxonomy" id="2054315"/>
    <lineage>
        <taxon>Bacteria</taxon>
        <taxon>Pseudomonadati</taxon>
        <taxon>Bacteroidota</taxon>
        <taxon>Chitinophagia</taxon>
        <taxon>Chitinophagales</taxon>
        <taxon>Chitinophagaceae</taxon>
        <taxon>Nemorincola</taxon>
    </lineage>
</organism>
<reference evidence="3" key="1">
    <citation type="journal article" date="2019" name="Int. J. Syst. Evol. Microbiol.">
        <title>The Global Catalogue of Microorganisms (GCM) 10K type strain sequencing project: providing services to taxonomists for standard genome sequencing and annotation.</title>
        <authorList>
            <consortium name="The Broad Institute Genomics Platform"/>
            <consortium name="The Broad Institute Genome Sequencing Center for Infectious Disease"/>
            <person name="Wu L."/>
            <person name="Ma J."/>
        </authorList>
    </citation>
    <scope>NUCLEOTIDE SEQUENCE [LARGE SCALE GENOMIC DNA]</scope>
    <source>
        <strain evidence="3">JCM 32105</strain>
    </source>
</reference>
<dbReference type="InterPro" id="IPR025491">
    <property type="entry name" value="DUF4382"/>
</dbReference>
<sequence>MRTNRLILTGIFLLMLIGALACRKDKNNNDDTGRISMRLTDAPADYDAVYIDIQQVEFKMRGRAAIMLTPNRPGMYNVLNFRNGTDTLLVNTTVPVGDIEQVRLILGANNYVVVDGDTYPLTTPSGQQSGVKLNLHTTIEANASYDMWIDFDAGKSVNHTGSGKYQLKPVIRAYSALTNGRIEGYVLPLSAMATVYAINGADTVSAIPAPDGHFVISGLAEGSYQLYIEPAVLTFASFSTNVNVSFGVIANVGTITLL</sequence>
<dbReference type="Pfam" id="PF14321">
    <property type="entry name" value="DUF4382"/>
    <property type="match status" value="1"/>
</dbReference>
<evidence type="ECO:0000313" key="2">
    <source>
        <dbReference type="EMBL" id="GAA4460844.1"/>
    </source>
</evidence>
<gene>
    <name evidence="2" type="ORF">GCM10023093_04300</name>
</gene>
<feature type="domain" description="DUF4382" evidence="1">
    <location>
        <begin position="32"/>
        <end position="169"/>
    </location>
</feature>
<dbReference type="RefSeq" id="WP_345077828.1">
    <property type="nucleotide sequence ID" value="NZ_BAABFA010000004.1"/>
</dbReference>
<keyword evidence="3" id="KW-1185">Reference proteome</keyword>
<name>A0ABP8N3U6_9BACT</name>
<comment type="caution">
    <text evidence="2">The sequence shown here is derived from an EMBL/GenBank/DDBJ whole genome shotgun (WGS) entry which is preliminary data.</text>
</comment>
<dbReference type="Proteomes" id="UP001500067">
    <property type="component" value="Unassembled WGS sequence"/>
</dbReference>
<protein>
    <submittedName>
        <fullName evidence="2">DUF4382 domain-containing protein</fullName>
    </submittedName>
</protein>
<accession>A0ABP8N3U6</accession>
<dbReference type="PROSITE" id="PS51257">
    <property type="entry name" value="PROKAR_LIPOPROTEIN"/>
    <property type="match status" value="1"/>
</dbReference>
<proteinExistence type="predicted"/>
<evidence type="ECO:0000313" key="3">
    <source>
        <dbReference type="Proteomes" id="UP001500067"/>
    </source>
</evidence>
<evidence type="ECO:0000259" key="1">
    <source>
        <dbReference type="Pfam" id="PF14321"/>
    </source>
</evidence>